<keyword evidence="1" id="KW-0812">Transmembrane</keyword>
<proteinExistence type="predicted"/>
<feature type="transmembrane region" description="Helical" evidence="1">
    <location>
        <begin position="59"/>
        <end position="77"/>
    </location>
</feature>
<dbReference type="Proteomes" id="UP000698028">
    <property type="component" value="Unassembled WGS sequence"/>
</dbReference>
<keyword evidence="1" id="KW-0472">Membrane</keyword>
<accession>A0ABS6V9D3</accession>
<reference evidence="2 3" key="1">
    <citation type="submission" date="2021-07" db="EMBL/GenBank/DDBJ databases">
        <title>The draft genome sequence of Sphingomicrobium sp. B8.</title>
        <authorList>
            <person name="Mu L."/>
        </authorList>
    </citation>
    <scope>NUCLEOTIDE SEQUENCE [LARGE SCALE GENOMIC DNA]</scope>
    <source>
        <strain evidence="2 3">B8</strain>
    </source>
</reference>
<keyword evidence="3" id="KW-1185">Reference proteome</keyword>
<evidence type="ECO:0000256" key="1">
    <source>
        <dbReference type="SAM" id="Phobius"/>
    </source>
</evidence>
<dbReference type="EMBL" id="JAHVAH010000001">
    <property type="protein sequence ID" value="MBW0145762.1"/>
    <property type="molecule type" value="Genomic_DNA"/>
</dbReference>
<evidence type="ECO:0000313" key="3">
    <source>
        <dbReference type="Proteomes" id="UP000698028"/>
    </source>
</evidence>
<comment type="caution">
    <text evidence="2">The sequence shown here is derived from an EMBL/GenBank/DDBJ whole genome shotgun (WGS) entry which is preliminary data.</text>
</comment>
<protein>
    <submittedName>
        <fullName evidence="2">Uncharacterized protein</fullName>
    </submittedName>
</protein>
<gene>
    <name evidence="2" type="ORF">KTQ36_10715</name>
</gene>
<organism evidence="2 3">
    <name type="scientific">Sphingomicrobium clamense</name>
    <dbReference type="NCBI Taxonomy" id="2851013"/>
    <lineage>
        <taxon>Bacteria</taxon>
        <taxon>Pseudomonadati</taxon>
        <taxon>Pseudomonadota</taxon>
        <taxon>Alphaproteobacteria</taxon>
        <taxon>Sphingomonadales</taxon>
        <taxon>Sphingomonadaceae</taxon>
        <taxon>Sphingomicrobium</taxon>
    </lineage>
</organism>
<evidence type="ECO:0000313" key="2">
    <source>
        <dbReference type="EMBL" id="MBW0145762.1"/>
    </source>
</evidence>
<keyword evidence="1" id="KW-1133">Transmembrane helix</keyword>
<dbReference type="RefSeq" id="WP_218633643.1">
    <property type="nucleotide sequence ID" value="NZ_JAHVAH010000001.1"/>
</dbReference>
<name>A0ABS6V9D3_9SPHN</name>
<sequence>MHLIFKIAAILFALVWVVGVGLEVIQQWQLFGPMQVGGEVLLEPLSQPWSTWFEEQTNMIAAPLVTLGILILLTYLAKPNNR</sequence>